<keyword evidence="3" id="KW-1185">Reference proteome</keyword>
<comment type="caution">
    <text evidence="2">The sequence shown here is derived from an EMBL/GenBank/DDBJ whole genome shotgun (WGS) entry which is preliminary data.</text>
</comment>
<gene>
    <name evidence="2" type="ORF">scyTo_0000661</name>
</gene>
<sequence length="79" mass="8734">MKLAARAPEQRKYRAHLESKEQTLKGEQTATFSGEDLGGGHNGCPGENNRLRDEGRESTYWFGADMACGQQSGPCFRVN</sequence>
<evidence type="ECO:0000313" key="2">
    <source>
        <dbReference type="EMBL" id="GCB66930.1"/>
    </source>
</evidence>
<evidence type="ECO:0000313" key="3">
    <source>
        <dbReference type="Proteomes" id="UP000288216"/>
    </source>
</evidence>
<organism evidence="2 3">
    <name type="scientific">Scyliorhinus torazame</name>
    <name type="common">Cloudy catshark</name>
    <name type="synonym">Catulus torazame</name>
    <dbReference type="NCBI Taxonomy" id="75743"/>
    <lineage>
        <taxon>Eukaryota</taxon>
        <taxon>Metazoa</taxon>
        <taxon>Chordata</taxon>
        <taxon>Craniata</taxon>
        <taxon>Vertebrata</taxon>
        <taxon>Chondrichthyes</taxon>
        <taxon>Elasmobranchii</taxon>
        <taxon>Galeomorphii</taxon>
        <taxon>Galeoidea</taxon>
        <taxon>Carcharhiniformes</taxon>
        <taxon>Scyliorhinidae</taxon>
        <taxon>Scyliorhinus</taxon>
    </lineage>
</organism>
<feature type="compositionally biased region" description="Basic and acidic residues" evidence="1">
    <location>
        <begin position="8"/>
        <end position="24"/>
    </location>
</feature>
<proteinExistence type="predicted"/>
<reference evidence="2 3" key="1">
    <citation type="journal article" date="2018" name="Nat. Ecol. Evol.">
        <title>Shark genomes provide insights into elasmobranch evolution and the origin of vertebrates.</title>
        <authorList>
            <person name="Hara Y"/>
            <person name="Yamaguchi K"/>
            <person name="Onimaru K"/>
            <person name="Kadota M"/>
            <person name="Koyanagi M"/>
            <person name="Keeley SD"/>
            <person name="Tatsumi K"/>
            <person name="Tanaka K"/>
            <person name="Motone F"/>
            <person name="Kageyama Y"/>
            <person name="Nozu R"/>
            <person name="Adachi N"/>
            <person name="Nishimura O"/>
            <person name="Nakagawa R"/>
            <person name="Tanegashima C"/>
            <person name="Kiyatake I"/>
            <person name="Matsumoto R"/>
            <person name="Murakumo K"/>
            <person name="Nishida K"/>
            <person name="Terakita A"/>
            <person name="Kuratani S"/>
            <person name="Sato K"/>
            <person name="Hyodo S Kuraku.S."/>
        </authorList>
    </citation>
    <scope>NUCLEOTIDE SEQUENCE [LARGE SCALE GENOMIC DNA]</scope>
</reference>
<accession>A0A401P1E3</accession>
<dbReference type="Proteomes" id="UP000288216">
    <property type="component" value="Unassembled WGS sequence"/>
</dbReference>
<feature type="region of interest" description="Disordered" evidence="1">
    <location>
        <begin position="1"/>
        <end position="52"/>
    </location>
</feature>
<dbReference type="AlphaFoldDB" id="A0A401P1E3"/>
<protein>
    <submittedName>
        <fullName evidence="2">Uncharacterized protein</fullName>
    </submittedName>
</protein>
<name>A0A401P1E3_SCYTO</name>
<dbReference type="EMBL" id="BFAA01000128">
    <property type="protein sequence ID" value="GCB66930.1"/>
    <property type="molecule type" value="Genomic_DNA"/>
</dbReference>
<evidence type="ECO:0000256" key="1">
    <source>
        <dbReference type="SAM" id="MobiDB-lite"/>
    </source>
</evidence>